<organism evidence="1 2">
    <name type="scientific">Asticcacaulis excentricus</name>
    <dbReference type="NCBI Taxonomy" id="78587"/>
    <lineage>
        <taxon>Bacteria</taxon>
        <taxon>Pseudomonadati</taxon>
        <taxon>Pseudomonadota</taxon>
        <taxon>Alphaproteobacteria</taxon>
        <taxon>Caulobacterales</taxon>
        <taxon>Caulobacteraceae</taxon>
        <taxon>Asticcacaulis</taxon>
    </lineage>
</organism>
<sequence length="65" mass="7230">MPDLTKVQTSWENLWSGFSFSLGNTVHPLSVLSSENIPDKSVAQRLLTKYGEGYGFLTRILASLQ</sequence>
<evidence type="ECO:0000313" key="1">
    <source>
        <dbReference type="EMBL" id="BBF81866.1"/>
    </source>
</evidence>
<evidence type="ECO:0000313" key="2">
    <source>
        <dbReference type="Proteomes" id="UP000278756"/>
    </source>
</evidence>
<proteinExistence type="predicted"/>
<reference evidence="2" key="2">
    <citation type="journal article" date="2017" name="Plant Physiol. Biochem.">
        <title>Differential oxidative and antioxidative response of duckweed Lemna minor toward plant growth promoting/inhibiting bacteria.</title>
        <authorList>
            <person name="Ishizawa H."/>
            <person name="Kuroda M."/>
            <person name="Morikawa M."/>
            <person name="Ike M."/>
        </authorList>
    </citation>
    <scope>NUCLEOTIDE SEQUENCE [LARGE SCALE GENOMIC DNA]</scope>
    <source>
        <strain evidence="2">M6</strain>
    </source>
</reference>
<gene>
    <name evidence="1" type="ORF">EM6_2474</name>
</gene>
<protein>
    <submittedName>
        <fullName evidence="1">Uncharacterized protein</fullName>
    </submittedName>
</protein>
<dbReference type="AlphaFoldDB" id="A0A3G9G5D8"/>
<name>A0A3G9G5D8_9CAUL</name>
<reference evidence="2" key="1">
    <citation type="journal article" date="2017" name="Biotechnol. Biofuels">
        <title>Evaluation of environmental bacterial communities as a factor affecting the growth of duckweed Lemna minor.</title>
        <authorList>
            <person name="Ishizawa H."/>
            <person name="Kuroda M."/>
            <person name="Morikawa M."/>
            <person name="Ike M."/>
        </authorList>
    </citation>
    <scope>NUCLEOTIDE SEQUENCE [LARGE SCALE GENOMIC DNA]</scope>
    <source>
        <strain evidence="2">M6</strain>
    </source>
</reference>
<dbReference type="EMBL" id="AP018828">
    <property type="protein sequence ID" value="BBF81866.1"/>
    <property type="molecule type" value="Genomic_DNA"/>
</dbReference>
<accession>A0A3G9G5D8</accession>
<dbReference type="Proteomes" id="UP000278756">
    <property type="component" value="Chromosome 2"/>
</dbReference>